<organism evidence="1 2">
    <name type="scientific">Chryseosolibacter indicus</name>
    <dbReference type="NCBI Taxonomy" id="2782351"/>
    <lineage>
        <taxon>Bacteria</taxon>
        <taxon>Pseudomonadati</taxon>
        <taxon>Bacteroidota</taxon>
        <taxon>Cytophagia</taxon>
        <taxon>Cytophagales</taxon>
        <taxon>Chryseotaleaceae</taxon>
        <taxon>Chryseosolibacter</taxon>
    </lineage>
</organism>
<evidence type="ECO:0000313" key="2">
    <source>
        <dbReference type="Proteomes" id="UP000772618"/>
    </source>
</evidence>
<dbReference type="RefSeq" id="WP_254156207.1">
    <property type="nucleotide sequence ID" value="NZ_JAHESD010000072.1"/>
</dbReference>
<dbReference type="Proteomes" id="UP000772618">
    <property type="component" value="Unassembled WGS sequence"/>
</dbReference>
<sequence length="629" mass="70644">MLNKIFLLFVVNFSLSTYLLGQVYNKQSTYIDAVALKAIYEQNEVGTNINNEEVYNGYYEILKRYNIDNNTISANPFLKDVAIQLNPVTNANDGSIKEKFLHYNEPAVAAPKIAGADWESTVINGVANFMAGRFKQEVLHTALDQIFKQIKSERDSALVKSVFPKTFSQITTLYGSGSSSYYTADLLLLRQTAQLDLKNMPKAIKNNVDVIFPYLKDKPKIKDMLFLGYYIVEYAKLEEPLDRLLSRLASESYSSDSTVYKVVNIADLLSQALLNREGSKDLWVNPVSLIPAHAGSLQHLEIRFFYGLLYEQLKSIPECRTYLEGESSNDLKLMATKLNELVLFVKYLNNAYDFIKSKGYTLASAEAVVTYVNEVNESLSYFTQTLSGIPLINEKFNLNEEVIDASSRYIGIAGALIQQEYQQVISLMMVEFGKYIKHEKATRVLAFISQLAELESADDMEALLQAYALPIGSSSIKRHSRMNISFNGYVGLTGGWETAYGTEERQTRGNIGLAAPIGITTTFGKGYITAFVSIIDLGSIVNQRLNNDTTSYTSLKFEHFFTPGLGIFVNCPKLPVSAGIHFNYVSNLRTIKYEAGSAVITETNRSVTRLNFSLLVDIPFFTLYNREKR</sequence>
<accession>A0ABS5VY80</accession>
<dbReference type="EMBL" id="JAHESD010000072">
    <property type="protein sequence ID" value="MBT1705884.1"/>
    <property type="molecule type" value="Genomic_DNA"/>
</dbReference>
<reference evidence="1 2" key="1">
    <citation type="submission" date="2021-05" db="EMBL/GenBank/DDBJ databases">
        <title>A Polyphasic approach of four new species of the genus Ohtaekwangia: Ohtaekwangia histidinii sp. nov., Ohtaekwangia cretensis sp. nov., Ohtaekwangia indiensis sp. nov., Ohtaekwangia reichenbachii sp. nov. from diverse environment.</title>
        <authorList>
            <person name="Octaviana S."/>
        </authorList>
    </citation>
    <scope>NUCLEOTIDE SEQUENCE [LARGE SCALE GENOMIC DNA]</scope>
    <source>
        <strain evidence="1 2">PWU20</strain>
    </source>
</reference>
<proteinExistence type="predicted"/>
<name>A0ABS5VY80_9BACT</name>
<comment type="caution">
    <text evidence="1">The sequence shown here is derived from an EMBL/GenBank/DDBJ whole genome shotgun (WGS) entry which is preliminary data.</text>
</comment>
<evidence type="ECO:0000313" key="1">
    <source>
        <dbReference type="EMBL" id="MBT1705884.1"/>
    </source>
</evidence>
<protein>
    <submittedName>
        <fullName evidence="1">Uncharacterized protein</fullName>
    </submittedName>
</protein>
<gene>
    <name evidence="1" type="ORF">KK060_21515</name>
</gene>
<keyword evidence="2" id="KW-1185">Reference proteome</keyword>